<proteinExistence type="predicted"/>
<dbReference type="SUPFAM" id="SSF52833">
    <property type="entry name" value="Thioredoxin-like"/>
    <property type="match status" value="1"/>
</dbReference>
<dbReference type="Proteomes" id="UP000295504">
    <property type="component" value="Unassembled WGS sequence"/>
</dbReference>
<dbReference type="RefSeq" id="WP_132848613.1">
    <property type="nucleotide sequence ID" value="NZ_CP058648.1"/>
</dbReference>
<protein>
    <submittedName>
        <fullName evidence="1">Bacillithiol system protein YtxJ</fullName>
    </submittedName>
</protein>
<dbReference type="Pfam" id="PF11009">
    <property type="entry name" value="BrxC"/>
    <property type="match status" value="1"/>
</dbReference>
<dbReference type="InterPro" id="IPR022551">
    <property type="entry name" value="BrxC"/>
</dbReference>
<name>A0A4R2TEV3_9FIRM</name>
<accession>A0A4R2TEV3</accession>
<comment type="caution">
    <text evidence="1">The sequence shown here is derived from an EMBL/GenBank/DDBJ whole genome shotgun (WGS) entry which is preliminary data.</text>
</comment>
<dbReference type="EMBL" id="SLYC01000019">
    <property type="protein sequence ID" value="TCQ02070.1"/>
    <property type="molecule type" value="Genomic_DNA"/>
</dbReference>
<evidence type="ECO:0000313" key="1">
    <source>
        <dbReference type="EMBL" id="TCQ02070.1"/>
    </source>
</evidence>
<dbReference type="OrthoDB" id="677051at2"/>
<sequence>MATKVKKIGTVESLEKIIRGSKKKPVFIFKHEETIPESQEAYTEYLSFIEDNEEDILFTFVNVREDSEVSDAIEEMLDISDSVPQLILLIDGEVAWDDKGSNIVFDNILEVVNEFVMV</sequence>
<dbReference type="AlphaFoldDB" id="A0A4R2TEV3"/>
<gene>
    <name evidence="1" type="ORF">EDD79_101943</name>
</gene>
<reference evidence="1 2" key="1">
    <citation type="submission" date="2019-03" db="EMBL/GenBank/DDBJ databases">
        <title>Genomic Encyclopedia of Type Strains, Phase IV (KMG-IV): sequencing the most valuable type-strain genomes for metagenomic binning, comparative biology and taxonomic classification.</title>
        <authorList>
            <person name="Goeker M."/>
        </authorList>
    </citation>
    <scope>NUCLEOTIDE SEQUENCE [LARGE SCALE GENOMIC DNA]</scope>
    <source>
        <strain evidence="1 2">DSM 100013</strain>
    </source>
</reference>
<dbReference type="InterPro" id="IPR036249">
    <property type="entry name" value="Thioredoxin-like_sf"/>
</dbReference>
<organism evidence="1 2">
    <name type="scientific">Serpentinicella alkaliphila</name>
    <dbReference type="NCBI Taxonomy" id="1734049"/>
    <lineage>
        <taxon>Bacteria</taxon>
        <taxon>Bacillati</taxon>
        <taxon>Bacillota</taxon>
        <taxon>Clostridia</taxon>
        <taxon>Peptostreptococcales</taxon>
        <taxon>Natronincolaceae</taxon>
        <taxon>Serpentinicella</taxon>
    </lineage>
</organism>
<keyword evidence="2" id="KW-1185">Reference proteome</keyword>
<evidence type="ECO:0000313" key="2">
    <source>
        <dbReference type="Proteomes" id="UP000295504"/>
    </source>
</evidence>
<dbReference type="Gene3D" id="3.40.30.10">
    <property type="entry name" value="Glutaredoxin"/>
    <property type="match status" value="1"/>
</dbReference>